<comment type="catalytic activity">
    <reaction evidence="11 12">
        <text>uridine(1498) in 16S rRNA + S-adenosyl-L-methionine = N(3)-methyluridine(1498) in 16S rRNA + S-adenosyl-L-homocysteine + H(+)</text>
        <dbReference type="Rhea" id="RHEA:42920"/>
        <dbReference type="Rhea" id="RHEA-COMP:10283"/>
        <dbReference type="Rhea" id="RHEA-COMP:10284"/>
        <dbReference type="ChEBI" id="CHEBI:15378"/>
        <dbReference type="ChEBI" id="CHEBI:57856"/>
        <dbReference type="ChEBI" id="CHEBI:59789"/>
        <dbReference type="ChEBI" id="CHEBI:65315"/>
        <dbReference type="ChEBI" id="CHEBI:74502"/>
        <dbReference type="EC" id="2.1.1.193"/>
    </reaction>
</comment>
<feature type="domain" description="Ribosomal RNA small subunit methyltransferase E PUA-like" evidence="14">
    <location>
        <begin position="21"/>
        <end position="67"/>
    </location>
</feature>
<dbReference type="GO" id="GO:0032259">
    <property type="term" value="P:methylation"/>
    <property type="evidence" value="ECO:0007669"/>
    <property type="project" value="UniProtKB-KW"/>
</dbReference>
<evidence type="ECO:0000256" key="9">
    <source>
        <dbReference type="ARBA" id="ARBA00022691"/>
    </source>
</evidence>
<comment type="function">
    <text evidence="10 12">Specifically methylates the N3 position of the uracil ring of uridine 1498 (m3U1498) in 16S rRNA. Acts on the fully assembled 30S ribosomal subunit.</text>
</comment>
<dbReference type="PANTHER" id="PTHR30027">
    <property type="entry name" value="RIBOSOMAL RNA SMALL SUBUNIT METHYLTRANSFERASE E"/>
    <property type="match status" value="1"/>
</dbReference>
<evidence type="ECO:0000259" key="13">
    <source>
        <dbReference type="Pfam" id="PF04452"/>
    </source>
</evidence>
<dbReference type="EC" id="2.1.1.193" evidence="3 12"/>
<comment type="similarity">
    <text evidence="2 12">Belongs to the RNA methyltransferase RsmE family.</text>
</comment>
<dbReference type="Gene3D" id="3.40.1280.10">
    <property type="match status" value="1"/>
</dbReference>
<name>A0ABZ3C3Z4_9ACTN</name>
<gene>
    <name evidence="15" type="ORF">PCC79_09975</name>
</gene>
<keyword evidence="16" id="KW-1185">Reference proteome</keyword>
<dbReference type="PIRSF" id="PIRSF015601">
    <property type="entry name" value="MTase_slr0722"/>
    <property type="match status" value="1"/>
</dbReference>
<dbReference type="Gene3D" id="2.40.240.20">
    <property type="entry name" value="Hypothetical PUA domain-like, domain 1"/>
    <property type="match status" value="1"/>
</dbReference>
<keyword evidence="5 12" id="KW-0963">Cytoplasm</keyword>
<evidence type="ECO:0000313" key="16">
    <source>
        <dbReference type="Proteomes" id="UP001434337"/>
    </source>
</evidence>
<evidence type="ECO:0000256" key="1">
    <source>
        <dbReference type="ARBA" id="ARBA00004496"/>
    </source>
</evidence>
<organism evidence="15 16">
    <name type="scientific">Propioniciclava soli</name>
    <dbReference type="NCBI Taxonomy" id="2775081"/>
    <lineage>
        <taxon>Bacteria</taxon>
        <taxon>Bacillati</taxon>
        <taxon>Actinomycetota</taxon>
        <taxon>Actinomycetes</taxon>
        <taxon>Propionibacteriales</taxon>
        <taxon>Propionibacteriaceae</taxon>
        <taxon>Propioniciclava</taxon>
    </lineage>
</organism>
<dbReference type="Pfam" id="PF04452">
    <property type="entry name" value="Methyltrans_RNA"/>
    <property type="match status" value="1"/>
</dbReference>
<dbReference type="InterPro" id="IPR046886">
    <property type="entry name" value="RsmE_MTase_dom"/>
</dbReference>
<dbReference type="Proteomes" id="UP001434337">
    <property type="component" value="Chromosome"/>
</dbReference>
<comment type="subcellular location">
    <subcellularLocation>
        <location evidence="1 12">Cytoplasm</location>
    </subcellularLocation>
</comment>
<evidence type="ECO:0000256" key="12">
    <source>
        <dbReference type="PIRNR" id="PIRNR015601"/>
    </source>
</evidence>
<dbReference type="CDD" id="cd18084">
    <property type="entry name" value="RsmE-like"/>
    <property type="match status" value="1"/>
</dbReference>
<evidence type="ECO:0000256" key="5">
    <source>
        <dbReference type="ARBA" id="ARBA00022490"/>
    </source>
</evidence>
<dbReference type="SUPFAM" id="SSF75217">
    <property type="entry name" value="alpha/beta knot"/>
    <property type="match status" value="1"/>
</dbReference>
<feature type="domain" description="Ribosomal RNA small subunit methyltransferase E methyltransferase" evidence="13">
    <location>
        <begin position="79"/>
        <end position="238"/>
    </location>
</feature>
<dbReference type="RefSeq" id="WP_232547668.1">
    <property type="nucleotide sequence ID" value="NZ_CP115965.1"/>
</dbReference>
<keyword evidence="6 12" id="KW-0698">rRNA processing</keyword>
<evidence type="ECO:0000256" key="11">
    <source>
        <dbReference type="ARBA" id="ARBA00047944"/>
    </source>
</evidence>
<dbReference type="InterPro" id="IPR029028">
    <property type="entry name" value="Alpha/beta_knot_MTases"/>
</dbReference>
<evidence type="ECO:0000256" key="4">
    <source>
        <dbReference type="ARBA" id="ARBA00013673"/>
    </source>
</evidence>
<evidence type="ECO:0000256" key="10">
    <source>
        <dbReference type="ARBA" id="ARBA00025699"/>
    </source>
</evidence>
<dbReference type="Pfam" id="PF20260">
    <property type="entry name" value="PUA_4"/>
    <property type="match status" value="1"/>
</dbReference>
<evidence type="ECO:0000256" key="2">
    <source>
        <dbReference type="ARBA" id="ARBA00005528"/>
    </source>
</evidence>
<proteinExistence type="inferred from homology"/>
<protein>
    <recommendedName>
        <fullName evidence="4 12">Ribosomal RNA small subunit methyltransferase E</fullName>
        <ecNumber evidence="3 12">2.1.1.193</ecNumber>
    </recommendedName>
</protein>
<reference evidence="15 16" key="1">
    <citation type="journal article" date="2023" name="Environ Microbiome">
        <title>A coral-associated actinobacterium mitigates coral bleaching under heat stress.</title>
        <authorList>
            <person name="Li J."/>
            <person name="Zou Y."/>
            <person name="Li Q."/>
            <person name="Zhang J."/>
            <person name="Bourne D.G."/>
            <person name="Lyu Y."/>
            <person name="Liu C."/>
            <person name="Zhang S."/>
        </authorList>
    </citation>
    <scope>NUCLEOTIDE SEQUENCE [LARGE SCALE GENOMIC DNA]</scope>
    <source>
        <strain evidence="15 16">SCSIO 13291</strain>
    </source>
</reference>
<accession>A0ABZ3C3Z4</accession>
<keyword evidence="8 12" id="KW-0808">Transferase</keyword>
<dbReference type="PANTHER" id="PTHR30027:SF3">
    <property type="entry name" value="16S RRNA (URACIL(1498)-N(3))-METHYLTRANSFERASE"/>
    <property type="match status" value="1"/>
</dbReference>
<evidence type="ECO:0000313" key="15">
    <source>
        <dbReference type="EMBL" id="WZW97246.1"/>
    </source>
</evidence>
<dbReference type="EMBL" id="CP115965">
    <property type="protein sequence ID" value="WZW97246.1"/>
    <property type="molecule type" value="Genomic_DNA"/>
</dbReference>
<dbReference type="SUPFAM" id="SSF88697">
    <property type="entry name" value="PUA domain-like"/>
    <property type="match status" value="1"/>
</dbReference>
<dbReference type="InterPro" id="IPR029026">
    <property type="entry name" value="tRNA_m1G_MTases_N"/>
</dbReference>
<dbReference type="InterPro" id="IPR046887">
    <property type="entry name" value="RsmE_PUA-like"/>
</dbReference>
<dbReference type="NCBIfam" id="NF008693">
    <property type="entry name" value="PRK11713.2-3"/>
    <property type="match status" value="1"/>
</dbReference>
<sequence length="248" mass="26370">MTEALFLADLTRCRVGDTFTLGGDEGRHAAAVRRIRVGETIVVSDGAGTAIRGPVTATDKASVTLEVAEVLTAQAPTVRYIVAQALAKGDRAELAVEMLTEVGVDRIIPWQASRSVVKWSPDREERQAGRWRSTAREATKQSRRLRVPIIAAPMTTRELAELAREVALTLILHEGASAPLPRVAVPEEGDVLVIVGPEGGLTDAEIATFEAAGGRQVLISDAVLRTSSAGVVAVAQLQALQRRVGKAK</sequence>
<evidence type="ECO:0000256" key="6">
    <source>
        <dbReference type="ARBA" id="ARBA00022552"/>
    </source>
</evidence>
<evidence type="ECO:0000259" key="14">
    <source>
        <dbReference type="Pfam" id="PF20260"/>
    </source>
</evidence>
<keyword evidence="9 12" id="KW-0949">S-adenosyl-L-methionine</keyword>
<dbReference type="NCBIfam" id="TIGR00046">
    <property type="entry name" value="RsmE family RNA methyltransferase"/>
    <property type="match status" value="1"/>
</dbReference>
<keyword evidence="7 12" id="KW-0489">Methyltransferase</keyword>
<dbReference type="InterPro" id="IPR015947">
    <property type="entry name" value="PUA-like_sf"/>
</dbReference>
<evidence type="ECO:0000256" key="3">
    <source>
        <dbReference type="ARBA" id="ARBA00012328"/>
    </source>
</evidence>
<evidence type="ECO:0000256" key="8">
    <source>
        <dbReference type="ARBA" id="ARBA00022679"/>
    </source>
</evidence>
<dbReference type="GO" id="GO:0008168">
    <property type="term" value="F:methyltransferase activity"/>
    <property type="evidence" value="ECO:0007669"/>
    <property type="project" value="UniProtKB-KW"/>
</dbReference>
<evidence type="ECO:0000256" key="7">
    <source>
        <dbReference type="ARBA" id="ARBA00022603"/>
    </source>
</evidence>
<dbReference type="InterPro" id="IPR006700">
    <property type="entry name" value="RsmE"/>
</dbReference>